<proteinExistence type="predicted"/>
<accession>A0A0K1QXQ7</accession>
<organism evidence="1 2">
    <name type="scientific">Pseudomonas fluorescens NCIMB 11764</name>
    <dbReference type="NCBI Taxonomy" id="1221522"/>
    <lineage>
        <taxon>Bacteria</taxon>
        <taxon>Pseudomonadati</taxon>
        <taxon>Pseudomonadota</taxon>
        <taxon>Gammaproteobacteria</taxon>
        <taxon>Pseudomonadales</taxon>
        <taxon>Pseudomonadaceae</taxon>
        <taxon>Pseudomonas</taxon>
    </lineage>
</organism>
<evidence type="ECO:0000313" key="1">
    <source>
        <dbReference type="EMBL" id="AKV10523.1"/>
    </source>
</evidence>
<sequence length="136" mass="14827">MKINRNKNVCVPRLTRNQLIFRHKKTGHEVRFFGIGYLCGSKFYRERNCCLGCLQFGQGFTHHFLGKAGAFAALAGYAGSLADFLVAAASFIDRFADLSVGDASAEADIHKLRTVAGGDSVAMDLNVNENDCQSGF</sequence>
<gene>
    <name evidence="1" type="ORF">B723_30620</name>
</gene>
<reference evidence="1 2" key="1">
    <citation type="journal article" date="2012" name="J. Bacteriol.">
        <title>Draft genome sequence of the cyanide-utilizing bacterium Pseudomonas fluorescens strain NCIMB 11764.</title>
        <authorList>
            <person name="Vilo C.A."/>
            <person name="Benedik M.J."/>
            <person name="Kunz D.A."/>
            <person name="Dong Q."/>
        </authorList>
    </citation>
    <scope>NUCLEOTIDE SEQUENCE [LARGE SCALE GENOMIC DNA]</scope>
    <source>
        <strain evidence="1 2">NCIMB 11764</strain>
    </source>
</reference>
<dbReference type="Proteomes" id="UP000017175">
    <property type="component" value="Chromosome"/>
</dbReference>
<dbReference type="EMBL" id="CP010945">
    <property type="protein sequence ID" value="AKV10523.1"/>
    <property type="molecule type" value="Genomic_DNA"/>
</dbReference>
<protein>
    <submittedName>
        <fullName evidence="1">Uncharacterized protein</fullName>
    </submittedName>
</protein>
<evidence type="ECO:0000313" key="2">
    <source>
        <dbReference type="Proteomes" id="UP000017175"/>
    </source>
</evidence>
<dbReference type="AlphaFoldDB" id="A0A0K1QXQ7"/>
<name>A0A0K1QXQ7_PSEFL</name>